<dbReference type="InterPro" id="IPR045269">
    <property type="entry name" value="Atg1-like"/>
</dbReference>
<organism evidence="6 7">
    <name type="scientific">Paramecium sonneborni</name>
    <dbReference type="NCBI Taxonomy" id="65129"/>
    <lineage>
        <taxon>Eukaryota</taxon>
        <taxon>Sar</taxon>
        <taxon>Alveolata</taxon>
        <taxon>Ciliophora</taxon>
        <taxon>Intramacronucleata</taxon>
        <taxon>Oligohymenophorea</taxon>
        <taxon>Peniculida</taxon>
        <taxon>Parameciidae</taxon>
        <taxon>Paramecium</taxon>
    </lineage>
</organism>
<gene>
    <name evidence="6" type="ORF">PSON_ATCC_30995.1.T0600023</name>
</gene>
<dbReference type="GO" id="GO:0005776">
    <property type="term" value="C:autophagosome"/>
    <property type="evidence" value="ECO:0007669"/>
    <property type="project" value="TreeGrafter"/>
</dbReference>
<dbReference type="InterPro" id="IPR000719">
    <property type="entry name" value="Prot_kinase_dom"/>
</dbReference>
<dbReference type="PANTHER" id="PTHR24348:SF22">
    <property type="entry name" value="NON-SPECIFIC SERINE_THREONINE PROTEIN KINASE"/>
    <property type="match status" value="1"/>
</dbReference>
<accession>A0A8S1NIM2</accession>
<dbReference type="GO" id="GO:0000407">
    <property type="term" value="C:phagophore assembly site"/>
    <property type="evidence" value="ECO:0007669"/>
    <property type="project" value="TreeGrafter"/>
</dbReference>
<keyword evidence="7" id="KW-1185">Reference proteome</keyword>
<evidence type="ECO:0000256" key="2">
    <source>
        <dbReference type="ARBA" id="ARBA00022741"/>
    </source>
</evidence>
<dbReference type="PROSITE" id="PS50011">
    <property type="entry name" value="PROTEIN_KINASE_DOM"/>
    <property type="match status" value="1"/>
</dbReference>
<name>A0A8S1NIM2_9CILI</name>
<dbReference type="PANTHER" id="PTHR24348">
    <property type="entry name" value="SERINE/THREONINE-PROTEIN KINASE UNC-51-RELATED"/>
    <property type="match status" value="1"/>
</dbReference>
<evidence type="ECO:0000256" key="3">
    <source>
        <dbReference type="ARBA" id="ARBA00022777"/>
    </source>
</evidence>
<dbReference type="Pfam" id="PF00069">
    <property type="entry name" value="Pkinase"/>
    <property type="match status" value="1"/>
</dbReference>
<comment type="caution">
    <text evidence="6">The sequence shown here is derived from an EMBL/GenBank/DDBJ whole genome shotgun (WGS) entry which is preliminary data.</text>
</comment>
<keyword evidence="2" id="KW-0547">Nucleotide-binding</keyword>
<keyword evidence="1" id="KW-0808">Transferase</keyword>
<evidence type="ECO:0000256" key="1">
    <source>
        <dbReference type="ARBA" id="ARBA00022679"/>
    </source>
</evidence>
<feature type="domain" description="Protein kinase" evidence="5">
    <location>
        <begin position="13"/>
        <end position="276"/>
    </location>
</feature>
<evidence type="ECO:0000313" key="6">
    <source>
        <dbReference type="EMBL" id="CAD8092957.1"/>
    </source>
</evidence>
<evidence type="ECO:0000256" key="4">
    <source>
        <dbReference type="ARBA" id="ARBA00022840"/>
    </source>
</evidence>
<dbReference type="Proteomes" id="UP000692954">
    <property type="component" value="Unassembled WGS sequence"/>
</dbReference>
<protein>
    <recommendedName>
        <fullName evidence="5">Protein kinase domain-containing protein</fullName>
    </recommendedName>
</protein>
<dbReference type="AlphaFoldDB" id="A0A8S1NIM2"/>
<keyword evidence="3" id="KW-0418">Kinase</keyword>
<dbReference type="GO" id="GO:0016020">
    <property type="term" value="C:membrane"/>
    <property type="evidence" value="ECO:0007669"/>
    <property type="project" value="TreeGrafter"/>
</dbReference>
<evidence type="ECO:0000313" key="7">
    <source>
        <dbReference type="Proteomes" id="UP000692954"/>
    </source>
</evidence>
<proteinExistence type="predicted"/>
<reference evidence="6" key="1">
    <citation type="submission" date="2021-01" db="EMBL/GenBank/DDBJ databases">
        <authorList>
            <consortium name="Genoscope - CEA"/>
            <person name="William W."/>
        </authorList>
    </citation>
    <scope>NUCLEOTIDE SEQUENCE</scope>
</reference>
<dbReference type="OrthoDB" id="346959at2759"/>
<dbReference type="GO" id="GO:0010506">
    <property type="term" value="P:regulation of autophagy"/>
    <property type="evidence" value="ECO:0007669"/>
    <property type="project" value="InterPro"/>
</dbReference>
<dbReference type="GO" id="GO:0005524">
    <property type="term" value="F:ATP binding"/>
    <property type="evidence" value="ECO:0007669"/>
    <property type="project" value="UniProtKB-KW"/>
</dbReference>
<dbReference type="GO" id="GO:0000045">
    <property type="term" value="P:autophagosome assembly"/>
    <property type="evidence" value="ECO:0007669"/>
    <property type="project" value="TreeGrafter"/>
</dbReference>
<keyword evidence="4" id="KW-0067">ATP-binding</keyword>
<dbReference type="EMBL" id="CAJJDN010000060">
    <property type="protein sequence ID" value="CAD8092957.1"/>
    <property type="molecule type" value="Genomic_DNA"/>
</dbReference>
<evidence type="ECO:0000259" key="5">
    <source>
        <dbReference type="PROSITE" id="PS50011"/>
    </source>
</evidence>
<sequence length="590" mass="69813">MTESFEIKYLEQYVLFNNMQIGSKGTVFRGCLLNNYTESLAIKQCQLNNESESIKVLDLIKFELKRLKNIKHPNLVQIYDVIKNHNILCFVQPYCEDGSLQDYLKKDKPISESESIQFMQQIIEGYKELHKAKIIHNNLKPSNILLHKGVAKISDTYYAGILQQTILKGLQIKDLNTIKSLPFPCYLAPEVLNGQPFSNKCDIWSLGVLFYQMLYGDLPWQTDSIIQWIDYIKKVPLQFPTKPIRKQAIKDIISKMLTINQEERISFQDLIQDPILMIKSEDAQIDFQGTSDKDEFLSVIKANNIILQQNLVIRYLFKEQQILSEEESQWKQSDIEVRIQQCQFEKQPDINIDKMFIMYKNQKKKKDTFLKFYKYFIFERNIAFFYNQLIQKIVQLQSEWQIKLPIDFYHRLIYLIAKNQIIVLTRISNQLQANGNENFDQDLWGKFQKSQQFEILVAQIEQDGLNTLDFYNQIAKRCQQILQEEYNNNSNNQLIIGMIKNFLAALNENFEANEIFNVLYRESIIECLKIIKTLASKELQINQLNYYLLIALNPYDEFKDINYDFNIFYEESENYTLQELQEKLAKKTNK</sequence>
<dbReference type="GO" id="GO:0005829">
    <property type="term" value="C:cytosol"/>
    <property type="evidence" value="ECO:0007669"/>
    <property type="project" value="TreeGrafter"/>
</dbReference>
<dbReference type="GO" id="GO:0004674">
    <property type="term" value="F:protein serine/threonine kinase activity"/>
    <property type="evidence" value="ECO:0007669"/>
    <property type="project" value="InterPro"/>
</dbReference>